<sequence>MASVVSREAYFEIGLEVLADVGYGGLKLAVVCNRLGVTTGSFYHYFPSWGHYTRALIEYWLGTTRERVAVLRSITDPHKRLERLMHIGLNLSWDADAAIRTWASMDPDVRAAQVEVDFQRFDIIVSSVREITGDERQAKIFAECAVFLLTGYEQSTLPHNPDDLGWMFRRLTDSLNTDWWGDGFTPDGAAATIASDEPGDDG</sequence>
<dbReference type="InterPro" id="IPR009057">
    <property type="entry name" value="Homeodomain-like_sf"/>
</dbReference>
<dbReference type="OrthoDB" id="3218408at2"/>
<dbReference type="GO" id="GO:0003677">
    <property type="term" value="F:DNA binding"/>
    <property type="evidence" value="ECO:0007669"/>
    <property type="project" value="UniProtKB-UniRule"/>
</dbReference>
<dbReference type="SUPFAM" id="SSF46689">
    <property type="entry name" value="Homeodomain-like"/>
    <property type="match status" value="1"/>
</dbReference>
<organism evidence="2 3">
    <name type="scientific">Mycolicibacterium insubricum</name>
    <dbReference type="NCBI Taxonomy" id="444597"/>
    <lineage>
        <taxon>Bacteria</taxon>
        <taxon>Bacillati</taxon>
        <taxon>Actinomycetota</taxon>
        <taxon>Actinomycetes</taxon>
        <taxon>Mycobacteriales</taxon>
        <taxon>Mycobacteriaceae</taxon>
        <taxon>Mycolicibacterium</taxon>
    </lineage>
</organism>
<reference evidence="2 3" key="1">
    <citation type="submission" date="2016-12" db="EMBL/GenBank/DDBJ databases">
        <title>The new phylogeny of genus Mycobacterium.</title>
        <authorList>
            <person name="Tortoli E."/>
            <person name="Trovato A."/>
            <person name="Cirillo D.M."/>
        </authorList>
    </citation>
    <scope>NUCLEOTIDE SEQUENCE [LARGE SCALE GENOMIC DNA]</scope>
    <source>
        <strain evidence="2 3">DSM 45130</strain>
    </source>
</reference>
<dbReference type="Proteomes" id="UP000192801">
    <property type="component" value="Unassembled WGS sequence"/>
</dbReference>
<comment type="caution">
    <text evidence="2">The sequence shown here is derived from an EMBL/GenBank/DDBJ whole genome shotgun (WGS) entry which is preliminary data.</text>
</comment>
<protein>
    <submittedName>
        <fullName evidence="2">Uncharacterized protein</fullName>
    </submittedName>
</protein>
<dbReference type="InterPro" id="IPR001647">
    <property type="entry name" value="HTH_TetR"/>
</dbReference>
<evidence type="ECO:0000313" key="3">
    <source>
        <dbReference type="Proteomes" id="UP000192801"/>
    </source>
</evidence>
<dbReference type="Pfam" id="PF00440">
    <property type="entry name" value="TetR_N"/>
    <property type="match status" value="1"/>
</dbReference>
<dbReference type="Gene3D" id="1.10.357.10">
    <property type="entry name" value="Tetracycline Repressor, domain 2"/>
    <property type="match status" value="1"/>
</dbReference>
<dbReference type="STRING" id="444597.BST26_19990"/>
<dbReference type="RefSeq" id="WP_083033523.1">
    <property type="nucleotide sequence ID" value="NZ_AP022618.1"/>
</dbReference>
<dbReference type="PROSITE" id="PS50977">
    <property type="entry name" value="HTH_TETR_2"/>
    <property type="match status" value="1"/>
</dbReference>
<accession>A0A1X0CVU0</accession>
<dbReference type="AlphaFoldDB" id="A0A1X0CVU0"/>
<evidence type="ECO:0000256" key="1">
    <source>
        <dbReference type="ARBA" id="ARBA00023125"/>
    </source>
</evidence>
<dbReference type="EMBL" id="MVHS01000076">
    <property type="protein sequence ID" value="ORA64203.1"/>
    <property type="molecule type" value="Genomic_DNA"/>
</dbReference>
<keyword evidence="1" id="KW-0238">DNA-binding</keyword>
<gene>
    <name evidence="2" type="ORF">BST26_19990</name>
</gene>
<proteinExistence type="predicted"/>
<evidence type="ECO:0000313" key="2">
    <source>
        <dbReference type="EMBL" id="ORA64203.1"/>
    </source>
</evidence>
<keyword evidence="3" id="KW-1185">Reference proteome</keyword>
<name>A0A1X0CVU0_9MYCO</name>